<dbReference type="Gene3D" id="3.40.50.2000">
    <property type="entry name" value="Glycogen Phosphorylase B"/>
    <property type="match status" value="2"/>
</dbReference>
<gene>
    <name evidence="2" type="ORF">WKW80_02110</name>
</gene>
<dbReference type="InterPro" id="IPR050194">
    <property type="entry name" value="Glycosyltransferase_grp1"/>
</dbReference>
<comment type="caution">
    <text evidence="2">The sequence shown here is derived from an EMBL/GenBank/DDBJ whole genome shotgun (WGS) entry which is preliminary data.</text>
</comment>
<dbReference type="RefSeq" id="WP_340361863.1">
    <property type="nucleotide sequence ID" value="NZ_JBBKZV010000001.1"/>
</dbReference>
<dbReference type="CDD" id="cd03794">
    <property type="entry name" value="GT4_WbuB-like"/>
    <property type="match status" value="1"/>
</dbReference>
<protein>
    <submittedName>
        <fullName evidence="2">Glycosyltransferase WbuB</fullName>
    </submittedName>
</protein>
<name>A0ABU8VT89_9BURK</name>
<sequence length="407" mass="44938">MKILLYGINFAPELTGIGKYTGEMAAWLAAAGHEVRVVTAPPYYPDWAVWKGYSARRFQREAWRGATVFRTPVWVPRKVSGTTRLLHLTSFALASLPSLFAQWRWRPDVVWMTEPPLVCAPAALAFARLRGARAWLHIQDYEIDAAFDLGLLRGARLRAWVTGVERWLLRRFDRVSTISERMLERAAHKGVDTARLLSLPNWADVSSIRPLDTASPYRRELGIADDAVVALYSGNMGKKQGLEILAEVALRLRGNESIQFVFCGFGPGRAALEERCKGLPGVRFLDLQPVERLGDLLGLADIHLLPQRADAADLVMPSKLTGMLSSGRPVVATAHADTELGRVVRDCGLVVEPEQPEALAAAIASLASNPGMRAEFGANARIFAERHIAQDAVLRQFERDVLGCLAQ</sequence>
<feature type="domain" description="Glycosyltransferase subfamily 4-like N-terminal" evidence="1">
    <location>
        <begin position="15"/>
        <end position="202"/>
    </location>
</feature>
<keyword evidence="3" id="KW-1185">Reference proteome</keyword>
<dbReference type="InterPro" id="IPR028098">
    <property type="entry name" value="Glyco_trans_4-like_N"/>
</dbReference>
<evidence type="ECO:0000259" key="1">
    <source>
        <dbReference type="Pfam" id="PF13579"/>
    </source>
</evidence>
<accession>A0ABU8VT89</accession>
<organism evidence="2 3">
    <name type="scientific">Variovorax humicola</name>
    <dbReference type="NCBI Taxonomy" id="1769758"/>
    <lineage>
        <taxon>Bacteria</taxon>
        <taxon>Pseudomonadati</taxon>
        <taxon>Pseudomonadota</taxon>
        <taxon>Betaproteobacteria</taxon>
        <taxon>Burkholderiales</taxon>
        <taxon>Comamonadaceae</taxon>
        <taxon>Variovorax</taxon>
    </lineage>
</organism>
<evidence type="ECO:0000313" key="2">
    <source>
        <dbReference type="EMBL" id="MEJ8820828.1"/>
    </source>
</evidence>
<dbReference type="Pfam" id="PF13579">
    <property type="entry name" value="Glyco_trans_4_4"/>
    <property type="match status" value="1"/>
</dbReference>
<dbReference type="PANTHER" id="PTHR45947:SF3">
    <property type="entry name" value="SULFOQUINOVOSYL TRANSFERASE SQD2"/>
    <property type="match status" value="1"/>
</dbReference>
<dbReference type="Pfam" id="PF13692">
    <property type="entry name" value="Glyco_trans_1_4"/>
    <property type="match status" value="1"/>
</dbReference>
<reference evidence="2 3" key="1">
    <citation type="submission" date="2024-03" db="EMBL/GenBank/DDBJ databases">
        <title>Novel species of the genus Variovorax.</title>
        <authorList>
            <person name="Liu Q."/>
            <person name="Xin Y.-H."/>
        </authorList>
    </citation>
    <scope>NUCLEOTIDE SEQUENCE [LARGE SCALE GENOMIC DNA]</scope>
    <source>
        <strain evidence="2 3">KACC 18501</strain>
    </source>
</reference>
<dbReference type="EMBL" id="JBBKZV010000001">
    <property type="protein sequence ID" value="MEJ8820828.1"/>
    <property type="molecule type" value="Genomic_DNA"/>
</dbReference>
<dbReference type="NCBIfam" id="NF007640">
    <property type="entry name" value="PRK10307.1"/>
    <property type="match status" value="1"/>
</dbReference>
<evidence type="ECO:0000313" key="3">
    <source>
        <dbReference type="Proteomes" id="UP001363010"/>
    </source>
</evidence>
<proteinExistence type="predicted"/>
<dbReference type="SUPFAM" id="SSF53756">
    <property type="entry name" value="UDP-Glycosyltransferase/glycogen phosphorylase"/>
    <property type="match status" value="1"/>
</dbReference>
<dbReference type="PANTHER" id="PTHR45947">
    <property type="entry name" value="SULFOQUINOVOSYL TRANSFERASE SQD2"/>
    <property type="match status" value="1"/>
</dbReference>
<dbReference type="Proteomes" id="UP001363010">
    <property type="component" value="Unassembled WGS sequence"/>
</dbReference>